<dbReference type="Proteomes" id="UP000604046">
    <property type="component" value="Unassembled WGS sequence"/>
</dbReference>
<protein>
    <submittedName>
        <fullName evidence="2">Uncharacterized protein</fullName>
    </submittedName>
</protein>
<feature type="compositionally biased region" description="Basic residues" evidence="1">
    <location>
        <begin position="237"/>
        <end position="251"/>
    </location>
</feature>
<keyword evidence="3" id="KW-1185">Reference proteome</keyword>
<evidence type="ECO:0000256" key="1">
    <source>
        <dbReference type="SAM" id="MobiDB-lite"/>
    </source>
</evidence>
<gene>
    <name evidence="2" type="ORF">SNAT2548_LOCUS35228</name>
</gene>
<proteinExistence type="predicted"/>
<sequence>MPSIEPQSEAGLRRKPRTCLKAVLLPMVAFVLAPFGHAGALSFVASPSMASRVGSRSRTKQFLELKAAREELDLNEEDGDEGDEDFFEGEEAGLAKLAADPGDALSERQSKADVARQRLWNMPKDVTPYMQVETVTYQNKEKLARTRNLVVLKAKNSKAMLQKSQKIIKQGTLSSIRMKRLKRYGRGEFGRDNALQWNRPGRRAFRMRSGMKDLRYADDLERSQRRKKDLRPVDWKNKRRRPGQGEHKKRWIGSSFRYGRGTTISRR</sequence>
<accession>A0A812VBY9</accession>
<name>A0A812VBY9_9DINO</name>
<dbReference type="OrthoDB" id="424239at2759"/>
<reference evidence="2" key="1">
    <citation type="submission" date="2021-02" db="EMBL/GenBank/DDBJ databases">
        <authorList>
            <person name="Dougan E. K."/>
            <person name="Rhodes N."/>
            <person name="Thang M."/>
            <person name="Chan C."/>
        </authorList>
    </citation>
    <scope>NUCLEOTIDE SEQUENCE</scope>
</reference>
<organism evidence="2 3">
    <name type="scientific">Symbiodinium natans</name>
    <dbReference type="NCBI Taxonomy" id="878477"/>
    <lineage>
        <taxon>Eukaryota</taxon>
        <taxon>Sar</taxon>
        <taxon>Alveolata</taxon>
        <taxon>Dinophyceae</taxon>
        <taxon>Suessiales</taxon>
        <taxon>Symbiodiniaceae</taxon>
        <taxon>Symbiodinium</taxon>
    </lineage>
</organism>
<evidence type="ECO:0000313" key="2">
    <source>
        <dbReference type="EMBL" id="CAE7619747.1"/>
    </source>
</evidence>
<dbReference type="AlphaFoldDB" id="A0A812VBY9"/>
<evidence type="ECO:0000313" key="3">
    <source>
        <dbReference type="Proteomes" id="UP000604046"/>
    </source>
</evidence>
<comment type="caution">
    <text evidence="2">The sequence shown here is derived from an EMBL/GenBank/DDBJ whole genome shotgun (WGS) entry which is preliminary data.</text>
</comment>
<feature type="region of interest" description="Disordered" evidence="1">
    <location>
        <begin position="222"/>
        <end position="267"/>
    </location>
</feature>
<dbReference type="EMBL" id="CAJNDS010002852">
    <property type="protein sequence ID" value="CAE7619747.1"/>
    <property type="molecule type" value="Genomic_DNA"/>
</dbReference>